<evidence type="ECO:0000256" key="4">
    <source>
        <dbReference type="ARBA" id="ARBA00022525"/>
    </source>
</evidence>
<feature type="transmembrane region" description="Helical" evidence="11">
    <location>
        <begin position="12"/>
        <end position="34"/>
    </location>
</feature>
<dbReference type="GO" id="GO:0005615">
    <property type="term" value="C:extracellular space"/>
    <property type="evidence" value="ECO:0007669"/>
    <property type="project" value="TreeGrafter"/>
</dbReference>
<dbReference type="PROSITE" id="PS00246">
    <property type="entry name" value="WNT1"/>
    <property type="match status" value="1"/>
</dbReference>
<organism evidence="12 13">
    <name type="scientific">Lates calcarifer</name>
    <name type="common">Barramundi</name>
    <name type="synonym">Holocentrus calcarifer</name>
    <dbReference type="NCBI Taxonomy" id="8187"/>
    <lineage>
        <taxon>Eukaryota</taxon>
        <taxon>Metazoa</taxon>
        <taxon>Chordata</taxon>
        <taxon>Craniata</taxon>
        <taxon>Vertebrata</taxon>
        <taxon>Euteleostomi</taxon>
        <taxon>Actinopterygii</taxon>
        <taxon>Neopterygii</taxon>
        <taxon>Teleostei</taxon>
        <taxon>Neoteleostei</taxon>
        <taxon>Acanthomorphata</taxon>
        <taxon>Carangaria</taxon>
        <taxon>Carangaria incertae sedis</taxon>
        <taxon>Centropomidae</taxon>
        <taxon>Lates</taxon>
    </lineage>
</organism>
<feature type="compositionally biased region" description="Basic and acidic residues" evidence="10">
    <location>
        <begin position="493"/>
        <end position="503"/>
    </location>
</feature>
<keyword evidence="11" id="KW-0472">Membrane</keyword>
<sequence>MSLNLFQLLPSLFFVSLLVTFSLFFLFAFTVPSLSSSPSLALVSVLSKTLSGSLPLHPFFFVPSALFFFLLSLPLFNYASSFFALQICCESPHHSPFFCPSSLARLPRSRPVSGAAPCARLRGLTPGQVGVCRARGEVMESVRKAAEMVIEECQHQFRNRRWNCSTTPRGINVFGRVMNQGTREAAFVHALSSAAVAVAVTRACTRGELERCGCDRKVRGISPEGFQWSGCSDNLSYGVAFSQTFVDEPERAKGMSAGRPLMNLHNNEAGRKAILHNMQVECKCHGVSGSCELRTCWKVMPPFRRVGVVLKERFDGATEVRLTRIGSRTALLPRDPQVKPPAARDLVYLAPSPDFCNLDPDNGIPGTAGRRCNGKINRKTVSEKNNRDKPNLSIKVLKVTLLSSETQSQEPLGWLQMDASWCVAGQDTEQAGLRWYSAAPASFPGAAQSAASSARTQSLFTPAECKTSPDKTKTTEQKDPEQTTRQTLLNTRWNKDNTDAKLS</sequence>
<dbReference type="AlphaFoldDB" id="A0AAJ8BHJ7"/>
<keyword evidence="6 9" id="KW-0879">Wnt signaling pathway</keyword>
<dbReference type="CTD" id="791993"/>
<reference evidence="13" key="1">
    <citation type="submission" date="2025-08" db="UniProtKB">
        <authorList>
            <consortium name="RefSeq"/>
        </authorList>
    </citation>
    <scope>IDENTIFICATION</scope>
    <source>
        <tissue evidence="13">Brain</tissue>
    </source>
</reference>
<dbReference type="GO" id="GO:0005109">
    <property type="term" value="F:frizzled binding"/>
    <property type="evidence" value="ECO:0007669"/>
    <property type="project" value="TreeGrafter"/>
</dbReference>
<evidence type="ECO:0000256" key="10">
    <source>
        <dbReference type="SAM" id="MobiDB-lite"/>
    </source>
</evidence>
<dbReference type="InterPro" id="IPR018161">
    <property type="entry name" value="Wnt_CS"/>
</dbReference>
<comment type="subcellular location">
    <subcellularLocation>
        <location evidence="1 9">Secreted</location>
        <location evidence="1 9">Extracellular space</location>
        <location evidence="1 9">Extracellular matrix</location>
    </subcellularLocation>
</comment>
<accession>A0AAJ8BHJ7</accession>
<dbReference type="Proteomes" id="UP000694890">
    <property type="component" value="Linkage group LG15"/>
</dbReference>
<dbReference type="PRINTS" id="PR01349">
    <property type="entry name" value="WNTPROTEIN"/>
</dbReference>
<name>A0AAJ8BHJ7_LATCA</name>
<dbReference type="SMART" id="SM00097">
    <property type="entry name" value="WNT1"/>
    <property type="match status" value="1"/>
</dbReference>
<dbReference type="InterPro" id="IPR005817">
    <property type="entry name" value="Wnt"/>
</dbReference>
<evidence type="ECO:0000256" key="11">
    <source>
        <dbReference type="SAM" id="Phobius"/>
    </source>
</evidence>
<feature type="compositionally biased region" description="Polar residues" evidence="10">
    <location>
        <begin position="483"/>
        <end position="492"/>
    </location>
</feature>
<comment type="similarity">
    <text evidence="2 9">Belongs to the Wnt family.</text>
</comment>
<evidence type="ECO:0000256" key="6">
    <source>
        <dbReference type="ARBA" id="ARBA00022687"/>
    </source>
</evidence>
<dbReference type="GO" id="GO:0005125">
    <property type="term" value="F:cytokine activity"/>
    <property type="evidence" value="ECO:0007669"/>
    <property type="project" value="TreeGrafter"/>
</dbReference>
<dbReference type="PANTHER" id="PTHR12027">
    <property type="entry name" value="WNT RELATED"/>
    <property type="match status" value="1"/>
</dbReference>
<evidence type="ECO:0000313" key="12">
    <source>
        <dbReference type="Proteomes" id="UP000694890"/>
    </source>
</evidence>
<keyword evidence="11" id="KW-1133">Transmembrane helix</keyword>
<feature type="region of interest" description="Disordered" evidence="10">
    <location>
        <begin position="449"/>
        <end position="503"/>
    </location>
</feature>
<evidence type="ECO:0000256" key="7">
    <source>
        <dbReference type="ARBA" id="ARBA00023157"/>
    </source>
</evidence>
<evidence type="ECO:0000256" key="8">
    <source>
        <dbReference type="ARBA" id="ARBA00023288"/>
    </source>
</evidence>
<protein>
    <recommendedName>
        <fullName evidence="9">Protein Wnt</fullName>
    </recommendedName>
</protein>
<dbReference type="PANTHER" id="PTHR12027:SF104">
    <property type="entry name" value="PROTEIN WNT"/>
    <property type="match status" value="1"/>
</dbReference>
<dbReference type="GO" id="GO:0030182">
    <property type="term" value="P:neuron differentiation"/>
    <property type="evidence" value="ECO:0007669"/>
    <property type="project" value="TreeGrafter"/>
</dbReference>
<evidence type="ECO:0000256" key="9">
    <source>
        <dbReference type="RuleBase" id="RU003500"/>
    </source>
</evidence>
<evidence type="ECO:0000256" key="3">
    <source>
        <dbReference type="ARBA" id="ARBA00022473"/>
    </source>
</evidence>
<dbReference type="GeneID" id="108880750"/>
<evidence type="ECO:0000256" key="1">
    <source>
        <dbReference type="ARBA" id="ARBA00004498"/>
    </source>
</evidence>
<keyword evidence="3 9" id="KW-0217">Developmental protein</keyword>
<keyword evidence="8" id="KW-0449">Lipoprotein</keyword>
<keyword evidence="7" id="KW-1015">Disulfide bond</keyword>
<proteinExistence type="inferred from homology"/>
<keyword evidence="5" id="KW-0272">Extracellular matrix</keyword>
<dbReference type="GO" id="GO:0060070">
    <property type="term" value="P:canonical Wnt signaling pathway"/>
    <property type="evidence" value="ECO:0007669"/>
    <property type="project" value="TreeGrafter"/>
</dbReference>
<gene>
    <name evidence="13" type="primary">wnt4b</name>
</gene>
<keyword evidence="11" id="KW-0812">Transmembrane</keyword>
<feature type="transmembrane region" description="Helical" evidence="11">
    <location>
        <begin position="54"/>
        <end position="76"/>
    </location>
</feature>
<evidence type="ECO:0000256" key="5">
    <source>
        <dbReference type="ARBA" id="ARBA00022530"/>
    </source>
</evidence>
<keyword evidence="4" id="KW-0964">Secreted</keyword>
<evidence type="ECO:0000313" key="13">
    <source>
        <dbReference type="RefSeq" id="XP_050932014.1"/>
    </source>
</evidence>
<feature type="compositionally biased region" description="Basic and acidic residues" evidence="10">
    <location>
        <begin position="467"/>
        <end position="482"/>
    </location>
</feature>
<dbReference type="RefSeq" id="XP_050932014.1">
    <property type="nucleotide sequence ID" value="XM_051076057.1"/>
</dbReference>
<dbReference type="Pfam" id="PF00110">
    <property type="entry name" value="wnt"/>
    <property type="match status" value="1"/>
</dbReference>
<evidence type="ECO:0000256" key="2">
    <source>
        <dbReference type="ARBA" id="ARBA00005683"/>
    </source>
</evidence>
<dbReference type="GO" id="GO:0045165">
    <property type="term" value="P:cell fate commitment"/>
    <property type="evidence" value="ECO:0007669"/>
    <property type="project" value="TreeGrafter"/>
</dbReference>
<comment type="function">
    <text evidence="9">Ligand for members of the frizzled family of seven transmembrane receptors.</text>
</comment>